<dbReference type="Proteomes" id="UP000275777">
    <property type="component" value="Chromosome"/>
</dbReference>
<proteinExistence type="predicted"/>
<evidence type="ECO:0000313" key="1">
    <source>
        <dbReference type="EMBL" id="VEB42750.1"/>
    </source>
</evidence>
<name>A0A3S4LK96_CHRVL</name>
<sequence length="78" mass="8266">MGARPTLKLCATSLRRAGKDWAKGEIEAGLAAKLVTMLPASYRNSPAEWVKYVDGKIQNELKVCGAKGATIIAGMANC</sequence>
<dbReference type="EMBL" id="LR134182">
    <property type="protein sequence ID" value="VEB42750.1"/>
    <property type="molecule type" value="Genomic_DNA"/>
</dbReference>
<organism evidence="1 2">
    <name type="scientific">Chromobacterium violaceum</name>
    <dbReference type="NCBI Taxonomy" id="536"/>
    <lineage>
        <taxon>Bacteria</taxon>
        <taxon>Pseudomonadati</taxon>
        <taxon>Pseudomonadota</taxon>
        <taxon>Betaproteobacteria</taxon>
        <taxon>Neisseriales</taxon>
        <taxon>Chromobacteriaceae</taxon>
        <taxon>Chromobacterium</taxon>
    </lineage>
</organism>
<reference evidence="1 2" key="1">
    <citation type="submission" date="2018-12" db="EMBL/GenBank/DDBJ databases">
        <authorList>
            <consortium name="Pathogen Informatics"/>
        </authorList>
    </citation>
    <scope>NUCLEOTIDE SEQUENCE [LARGE SCALE GENOMIC DNA]</scope>
    <source>
        <strain evidence="1 2">NCTC9695</strain>
    </source>
</reference>
<accession>A0A3S4LK96</accession>
<dbReference type="AlphaFoldDB" id="A0A3S4LK96"/>
<evidence type="ECO:0000313" key="2">
    <source>
        <dbReference type="Proteomes" id="UP000275777"/>
    </source>
</evidence>
<gene>
    <name evidence="1" type="ORF">NCTC9695_03201</name>
</gene>
<protein>
    <submittedName>
        <fullName evidence="1">Uncharacterized protein</fullName>
    </submittedName>
</protein>